<feature type="compositionally biased region" description="Low complexity" evidence="1">
    <location>
        <begin position="814"/>
        <end position="842"/>
    </location>
</feature>
<feature type="compositionally biased region" description="Polar residues" evidence="1">
    <location>
        <begin position="315"/>
        <end position="331"/>
    </location>
</feature>
<feature type="compositionally biased region" description="Polar residues" evidence="1">
    <location>
        <begin position="385"/>
        <end position="415"/>
    </location>
</feature>
<feature type="region of interest" description="Disordered" evidence="1">
    <location>
        <begin position="306"/>
        <end position="514"/>
    </location>
</feature>
<reference evidence="2 3" key="1">
    <citation type="journal article" date="2018" name="PLoS Pathog.">
        <title>Evolution of structural diversity of trichothecenes, a family of toxins produced by plant pathogenic and entomopathogenic fungi.</title>
        <authorList>
            <person name="Proctor R.H."/>
            <person name="McCormick S.P."/>
            <person name="Kim H.S."/>
            <person name="Cardoza R.E."/>
            <person name="Stanley A.M."/>
            <person name="Lindo L."/>
            <person name="Kelly A."/>
            <person name="Brown D.W."/>
            <person name="Lee T."/>
            <person name="Vaughan M.M."/>
            <person name="Alexander N.J."/>
            <person name="Busman M."/>
            <person name="Gutierrez S."/>
        </authorList>
    </citation>
    <scope>NUCLEOTIDE SEQUENCE [LARGE SCALE GENOMIC DNA]</scope>
    <source>
        <strain evidence="2 3">IBT 40837</strain>
    </source>
</reference>
<feature type="compositionally biased region" description="Polar residues" evidence="1">
    <location>
        <begin position="486"/>
        <end position="505"/>
    </location>
</feature>
<feature type="compositionally biased region" description="Basic and acidic residues" evidence="1">
    <location>
        <begin position="1029"/>
        <end position="1038"/>
    </location>
</feature>
<evidence type="ECO:0000313" key="3">
    <source>
        <dbReference type="Proteomes" id="UP000266272"/>
    </source>
</evidence>
<feature type="region of interest" description="Disordered" evidence="1">
    <location>
        <begin position="756"/>
        <end position="775"/>
    </location>
</feature>
<feature type="region of interest" description="Disordered" evidence="1">
    <location>
        <begin position="860"/>
        <end position="1205"/>
    </location>
</feature>
<feature type="compositionally biased region" description="Polar residues" evidence="1">
    <location>
        <begin position="451"/>
        <end position="461"/>
    </location>
</feature>
<feature type="compositionally biased region" description="Low complexity" evidence="1">
    <location>
        <begin position="873"/>
        <end position="887"/>
    </location>
</feature>
<keyword evidence="3" id="KW-1185">Reference proteome</keyword>
<feature type="region of interest" description="Disordered" evidence="1">
    <location>
        <begin position="1217"/>
        <end position="1295"/>
    </location>
</feature>
<feature type="compositionally biased region" description="Polar residues" evidence="1">
    <location>
        <begin position="339"/>
        <end position="348"/>
    </location>
</feature>
<feature type="region of interest" description="Disordered" evidence="1">
    <location>
        <begin position="813"/>
        <end position="842"/>
    </location>
</feature>
<accession>A0A395NFF9</accession>
<dbReference type="EMBL" id="PXOA01000511">
    <property type="protein sequence ID" value="RFU74694.1"/>
    <property type="molecule type" value="Genomic_DNA"/>
</dbReference>
<evidence type="ECO:0000313" key="2">
    <source>
        <dbReference type="EMBL" id="RFU74694.1"/>
    </source>
</evidence>
<feature type="compositionally biased region" description="Polar residues" evidence="1">
    <location>
        <begin position="918"/>
        <end position="945"/>
    </location>
</feature>
<dbReference type="Proteomes" id="UP000266272">
    <property type="component" value="Unassembled WGS sequence"/>
</dbReference>
<feature type="compositionally biased region" description="Polar residues" evidence="1">
    <location>
        <begin position="588"/>
        <end position="606"/>
    </location>
</feature>
<feature type="compositionally biased region" description="Acidic residues" evidence="1">
    <location>
        <begin position="1184"/>
        <end position="1197"/>
    </location>
</feature>
<feature type="region of interest" description="Disordered" evidence="1">
    <location>
        <begin position="588"/>
        <end position="613"/>
    </location>
</feature>
<gene>
    <name evidence="2" type="ORF">TARUN_7564</name>
</gene>
<comment type="caution">
    <text evidence="2">The sequence shown here is derived from an EMBL/GenBank/DDBJ whole genome shotgun (WGS) entry which is preliminary data.</text>
</comment>
<sequence>MGVRVQTRRSVRPLLLRARESALEFGRGLMARVQQSSPGVVCDLLPCGPRGQDGIPRDVRIWSIVTFSFGIPSSAGNADAIFCRNSSWANWFTAQRPPTVLRAWCRVPVAAGPSTLRKGMTIMKRIGRSVNSPVARPQPKMAVVEVVEAIPEDLEETRRANRRRLDSFVPPAEDARLELVGEPLSRAEVLNTIIRAKVAVANCYLHEEYTDVSDQRSLAKKSTYSKMIVPMKRRFHDYSTIDFEYARGGNGAAIYSELDPIISKALQTGVTEIDVNMASITEAAVNLQSTRRNPRILLAASGMPDLSDIADVTEPPSTLTLEPNDSMTDAKSPTKRDSTQSPSPTKSNKSFRKRLSDTIVRLLPVSSSRAEPSPIKPPSPPPSKDSTNAGGRRSSITIPKSPNAAQSPLSANSTPGLVRWSNRPSKDSPFARWRPMRKSEPVTRLLADPSSPRNESASTVDVTMGEASFAPESPVRQSRPLAPTPNKWNGLQPSTPGQKPLSTVATPGDDKSSLELVKSLPEWMQHSQSPATLEKCDPSNINFGPASPSFTNSVSWMNSPVDATESERTKIVRRRKSEPLFRNMLRTQNSRRTSLSPQKSIRTDGTSGAMPTIDEPASPIEDLSRIAEHADASEFFNSATTRVNDVAQQAGAMEQTTSSSQYNKKLQEASSNSSPATRNCSSTSSIFNVDMHRDQDIFGASSQAAAPASSAVEQLAQMAETGCGGHANVVIAKKNGRLVVRFKLPVAYASMFPESQGADESHFSSSPSAISSSPRVRFPTAASLEDAEELSILENEESYLRTSDETLVVSDFGSSPVKRSASSSSHQGSVSSSPASSSQNINNVSISFPDITYAPDGETTIPVGVDSSPVKASKSVIKSDSSSLSDLGHTPSLDKSAELSIANGAVTSEEEAAPPAQSVKQTPTTTANPPGTSPTLSLSFTPVNQASARKSATPSSTRSSKSASNASPEFGKLYPIPSISHNDTPERDFLREFIRRSKPRRASTTETGSPIAPQQRLPLGARSPNMETQQKEKRKFDSSEGEENESETKTEPAAKRVRRVSRGTPRKPVAGDHSDDEDPLAMDVPATSTKASDNSDELANAEEQEDTPAVARRSSRLKTRPDVVPKSSIPGPTKVGRARSAIGSTLGSVRSEQQDLVHQTRVNTRRNKGNAEYPAQFLARHSEEEEADEEMLDQEETESAKARRGKSVIWKEPLADYQEEAKPKRGRPAAAAPKAKELKMKAKPVGVGRVTKPAPKVTTSTQKQRSTRLAAGLGMAGNGTPAAKRVTRASARTRK</sequence>
<feature type="compositionally biased region" description="Basic residues" evidence="1">
    <location>
        <begin position="1055"/>
        <end position="1065"/>
    </location>
</feature>
<feature type="region of interest" description="Disordered" evidence="1">
    <location>
        <begin position="651"/>
        <end position="681"/>
    </location>
</feature>
<feature type="compositionally biased region" description="Basic residues" evidence="1">
    <location>
        <begin position="1285"/>
        <end position="1295"/>
    </location>
</feature>
<feature type="compositionally biased region" description="Low complexity" evidence="1">
    <location>
        <begin position="763"/>
        <end position="773"/>
    </location>
</feature>
<organism evidence="2 3">
    <name type="scientific">Trichoderma arundinaceum</name>
    <dbReference type="NCBI Taxonomy" id="490622"/>
    <lineage>
        <taxon>Eukaryota</taxon>
        <taxon>Fungi</taxon>
        <taxon>Dikarya</taxon>
        <taxon>Ascomycota</taxon>
        <taxon>Pezizomycotina</taxon>
        <taxon>Sordariomycetes</taxon>
        <taxon>Hypocreomycetidae</taxon>
        <taxon>Hypocreales</taxon>
        <taxon>Hypocreaceae</taxon>
        <taxon>Trichoderma</taxon>
    </lineage>
</organism>
<feature type="compositionally biased region" description="Low complexity" evidence="1">
    <location>
        <begin position="946"/>
        <end position="968"/>
    </location>
</feature>
<name>A0A395NFF9_TRIAR</name>
<feature type="compositionally biased region" description="Pro residues" evidence="1">
    <location>
        <begin position="374"/>
        <end position="383"/>
    </location>
</feature>
<evidence type="ECO:0000256" key="1">
    <source>
        <dbReference type="SAM" id="MobiDB-lite"/>
    </source>
</evidence>
<feature type="compositionally biased region" description="Polar residues" evidence="1">
    <location>
        <begin position="654"/>
        <end position="681"/>
    </location>
</feature>
<proteinExistence type="predicted"/>
<feature type="compositionally biased region" description="Polar residues" evidence="1">
    <location>
        <begin position="1142"/>
        <end position="1162"/>
    </location>
</feature>
<feature type="compositionally biased region" description="Acidic residues" evidence="1">
    <location>
        <begin position="1094"/>
        <end position="1106"/>
    </location>
</feature>
<feature type="compositionally biased region" description="Basic and acidic residues" evidence="1">
    <location>
        <begin position="983"/>
        <end position="995"/>
    </location>
</feature>
<protein>
    <submittedName>
        <fullName evidence="2">Uncharacterized protein</fullName>
    </submittedName>
</protein>
<dbReference type="OrthoDB" id="4207369at2759"/>